<dbReference type="AlphaFoldDB" id="A0A383A7D9"/>
<accession>A0A383A7D9</accession>
<dbReference type="Pfam" id="PF01436">
    <property type="entry name" value="NHL"/>
    <property type="match status" value="1"/>
</dbReference>
<reference evidence="4" key="1">
    <citation type="submission" date="2018-05" db="EMBL/GenBank/DDBJ databases">
        <authorList>
            <person name="Lanie J.A."/>
            <person name="Ng W.-L."/>
            <person name="Kazmierczak K.M."/>
            <person name="Andrzejewski T.M."/>
            <person name="Davidsen T.M."/>
            <person name="Wayne K.J."/>
            <person name="Tettelin H."/>
            <person name="Glass J.I."/>
            <person name="Rusch D."/>
            <person name="Podicherti R."/>
            <person name="Tsui H.-C.T."/>
            <person name="Winkler M.E."/>
        </authorList>
    </citation>
    <scope>NUCLEOTIDE SEQUENCE</scope>
</reference>
<name>A0A383A7D9_9ZZZZ</name>
<dbReference type="InterPro" id="IPR001258">
    <property type="entry name" value="NHL_repeat"/>
</dbReference>
<keyword evidence="3" id="KW-0325">Glycoprotein</keyword>
<protein>
    <recommendedName>
        <fullName evidence="5">Peptidylamidoglycolate lyase</fullName>
    </recommendedName>
</protein>
<dbReference type="PROSITE" id="PS51125">
    <property type="entry name" value="NHL"/>
    <property type="match status" value="1"/>
</dbReference>
<evidence type="ECO:0000256" key="3">
    <source>
        <dbReference type="ARBA" id="ARBA00023180"/>
    </source>
</evidence>
<evidence type="ECO:0008006" key="5">
    <source>
        <dbReference type="Google" id="ProtNLM"/>
    </source>
</evidence>
<evidence type="ECO:0000256" key="2">
    <source>
        <dbReference type="ARBA" id="ARBA00022737"/>
    </source>
</evidence>
<dbReference type="InterPro" id="IPR011042">
    <property type="entry name" value="6-blade_b-propeller_TolB-like"/>
</dbReference>
<dbReference type="SUPFAM" id="SSF63829">
    <property type="entry name" value="Calcium-dependent phosphotriesterase"/>
    <property type="match status" value="1"/>
</dbReference>
<dbReference type="Gene3D" id="2.120.10.30">
    <property type="entry name" value="TolB, C-terminal domain"/>
    <property type="match status" value="1"/>
</dbReference>
<organism evidence="4">
    <name type="scientific">marine metagenome</name>
    <dbReference type="NCBI Taxonomy" id="408172"/>
    <lineage>
        <taxon>unclassified sequences</taxon>
        <taxon>metagenomes</taxon>
        <taxon>ecological metagenomes</taxon>
    </lineage>
</organism>
<dbReference type="PANTHER" id="PTHR10680">
    <property type="entry name" value="PEPTIDYL-GLYCINE ALPHA-AMIDATING MONOOXYGENASE"/>
    <property type="match status" value="1"/>
</dbReference>
<feature type="non-terminal residue" evidence="4">
    <location>
        <position position="1"/>
    </location>
</feature>
<dbReference type="PANTHER" id="PTHR10680:SF38">
    <property type="entry name" value="BLL1368 PROTEIN"/>
    <property type="match status" value="1"/>
</dbReference>
<proteinExistence type="predicted"/>
<keyword evidence="1" id="KW-0732">Signal</keyword>
<dbReference type="EMBL" id="UINC01189314">
    <property type="protein sequence ID" value="SVE02948.1"/>
    <property type="molecule type" value="Genomic_DNA"/>
</dbReference>
<gene>
    <name evidence="4" type="ORF">METZ01_LOCUS455802</name>
</gene>
<evidence type="ECO:0000256" key="1">
    <source>
        <dbReference type="ARBA" id="ARBA00022729"/>
    </source>
</evidence>
<evidence type="ECO:0000313" key="4">
    <source>
        <dbReference type="EMBL" id="SVE02948.1"/>
    </source>
</evidence>
<keyword evidence="2" id="KW-0677">Repeat</keyword>
<sequence>KDNVYVIAREPNPAIVVMDRDGKVLNTWGQDFFKVPHSIWISPDDKAYITDCALHTVTVHSLDGAMISMHGTPGEPGAEGEPFNSPTWAVLGNVEDMYVTDGYGQNYVHRFTSDGELMCTWGGTGTAPGKFDIPHCVRVDKTGRVLIIDRTNSRIQIFDQEGNFLEEWTHYGPANDIFIDGNDVCFLAEAEKRISIMTLQGETLTQWGEDGNEPGQIKNAPHGIWVDSTGDIYMCEVPFLQNRLTKYERI</sequence>